<dbReference type="Proteomes" id="UP001189429">
    <property type="component" value="Unassembled WGS sequence"/>
</dbReference>
<keyword evidence="3" id="KW-1185">Reference proteome</keyword>
<evidence type="ECO:0000313" key="2">
    <source>
        <dbReference type="EMBL" id="CAK0841223.1"/>
    </source>
</evidence>
<reference evidence="2" key="1">
    <citation type="submission" date="2023-10" db="EMBL/GenBank/DDBJ databases">
        <authorList>
            <person name="Chen Y."/>
            <person name="Shah S."/>
            <person name="Dougan E. K."/>
            <person name="Thang M."/>
            <person name="Chan C."/>
        </authorList>
    </citation>
    <scope>NUCLEOTIDE SEQUENCE [LARGE SCALE GENOMIC DNA]</scope>
</reference>
<dbReference type="EMBL" id="CAUYUJ010014438">
    <property type="protein sequence ID" value="CAK0841223.1"/>
    <property type="molecule type" value="Genomic_DNA"/>
</dbReference>
<accession>A0ABN9T807</accession>
<gene>
    <name evidence="2" type="ORF">PCOR1329_LOCUS36491</name>
</gene>
<feature type="region of interest" description="Disordered" evidence="1">
    <location>
        <begin position="35"/>
        <end position="55"/>
    </location>
</feature>
<dbReference type="CDD" id="cd20071">
    <property type="entry name" value="SET_SMYD"/>
    <property type="match status" value="1"/>
</dbReference>
<dbReference type="PANTHER" id="PTHR12197">
    <property type="entry name" value="HISTONE-LYSINE N-METHYLTRANSFERASE SMYD"/>
    <property type="match status" value="1"/>
</dbReference>
<evidence type="ECO:0000256" key="1">
    <source>
        <dbReference type="SAM" id="MobiDB-lite"/>
    </source>
</evidence>
<proteinExistence type="predicted"/>
<dbReference type="SUPFAM" id="SSF82199">
    <property type="entry name" value="SET domain"/>
    <property type="match status" value="1"/>
</dbReference>
<dbReference type="InterPro" id="IPR046341">
    <property type="entry name" value="SET_dom_sf"/>
</dbReference>
<dbReference type="InterPro" id="IPR050869">
    <property type="entry name" value="H3K4_H4K5_MeTrfase"/>
</dbReference>
<name>A0ABN9T807_9DINO</name>
<organism evidence="2 3">
    <name type="scientific">Prorocentrum cordatum</name>
    <dbReference type="NCBI Taxonomy" id="2364126"/>
    <lineage>
        <taxon>Eukaryota</taxon>
        <taxon>Sar</taxon>
        <taxon>Alveolata</taxon>
        <taxon>Dinophyceae</taxon>
        <taxon>Prorocentrales</taxon>
        <taxon>Prorocentraceae</taxon>
        <taxon>Prorocentrum</taxon>
    </lineage>
</organism>
<evidence type="ECO:0008006" key="4">
    <source>
        <dbReference type="Google" id="ProtNLM"/>
    </source>
</evidence>
<sequence>MQTRMLVDAMVRCPQRQAAIDVLVPRLRRLQEARLACGGGQPSEDDGDEEEEEELRVLKAGDERELRWQDSAGGALTFSTALFPPFRGYAVYPRLALANHSCVPPCAVEFSFSASLLLLAQPGVGVRAGDELAISYLDASLGASQASDPAAVARRRRLLQPYGFVCGCPACDGAASAALARLL</sequence>
<comment type="caution">
    <text evidence="2">The sequence shown here is derived from an EMBL/GenBank/DDBJ whole genome shotgun (WGS) entry which is preliminary data.</text>
</comment>
<evidence type="ECO:0000313" key="3">
    <source>
        <dbReference type="Proteomes" id="UP001189429"/>
    </source>
</evidence>
<dbReference type="Gene3D" id="2.170.270.10">
    <property type="entry name" value="SET domain"/>
    <property type="match status" value="1"/>
</dbReference>
<feature type="compositionally biased region" description="Acidic residues" evidence="1">
    <location>
        <begin position="43"/>
        <end position="54"/>
    </location>
</feature>
<protein>
    <recommendedName>
        <fullName evidence="4">SET domain-containing protein</fullName>
    </recommendedName>
</protein>